<evidence type="ECO:0000313" key="5">
    <source>
        <dbReference type="Proteomes" id="UP000029986"/>
    </source>
</evidence>
<gene>
    <name evidence="4" type="ORF">AT03_05365</name>
</gene>
<dbReference type="InterPro" id="IPR027945">
    <property type="entry name" value="SseB_C"/>
</dbReference>
<dbReference type="RefSeq" id="WP_025800424.1">
    <property type="nucleotide sequence ID" value="NZ_CP009706.1"/>
</dbReference>
<name>A0A097QZE7_HAFAL</name>
<feature type="domain" description="SseB protein C-terminal" evidence="3">
    <location>
        <begin position="150"/>
        <end position="262"/>
    </location>
</feature>
<evidence type="ECO:0000256" key="1">
    <source>
        <dbReference type="SAM" id="MobiDB-lite"/>
    </source>
</evidence>
<dbReference type="Proteomes" id="UP000029986">
    <property type="component" value="Chromosome"/>
</dbReference>
<feature type="compositionally biased region" description="Basic and acidic residues" evidence="1">
    <location>
        <begin position="9"/>
        <end position="20"/>
    </location>
</feature>
<dbReference type="Pfam" id="PF07179">
    <property type="entry name" value="SseB"/>
    <property type="match status" value="1"/>
</dbReference>
<evidence type="ECO:0000259" key="2">
    <source>
        <dbReference type="Pfam" id="PF07179"/>
    </source>
</evidence>
<feature type="domain" description="SseB protein N-terminal" evidence="2">
    <location>
        <begin position="17"/>
        <end position="134"/>
    </location>
</feature>
<dbReference type="InterPro" id="IPR009839">
    <property type="entry name" value="SseB_N"/>
</dbReference>
<sequence>MSSHHHDHHHDTPEEQLEKSLEKAVKDPAYRTLFYRTLLDSTVYILAESGVQDKGELIIAPNGELNVQHWEMQDGLSTIPFFSSLKMLQQAVEDEEQPFMALPVRDLFAMTKGAQLFLNPKCEYGKAFYAQEVAMLLQTGGMAQPMEQVVDGGSKILLGQPEEYPSAMVDALTTLFTQRKIVRNAYLAIFQDQAIDEKPNLLIGLEIDGTDEEIDLLIQETGSLASETAPEDEPVDLCLVTDEKGDAVSHYLKTHTQPFYQRRWGSWLRNSIPSSGTA</sequence>
<dbReference type="PATRIC" id="fig|1453496.5.peg.1066"/>
<dbReference type="NCBIfam" id="NF008624">
    <property type="entry name" value="PRK11611.1"/>
    <property type="match status" value="1"/>
</dbReference>
<dbReference type="HOGENOM" id="CLU_093817_1_0_6"/>
<feature type="region of interest" description="Disordered" evidence="1">
    <location>
        <begin position="1"/>
        <end position="20"/>
    </location>
</feature>
<dbReference type="Pfam" id="PF14581">
    <property type="entry name" value="SseB_C"/>
    <property type="match status" value="1"/>
</dbReference>
<dbReference type="GeneID" id="56890616"/>
<organism evidence="4 5">
    <name type="scientific">Hafnia alvei FB1</name>
    <dbReference type="NCBI Taxonomy" id="1453496"/>
    <lineage>
        <taxon>Bacteria</taxon>
        <taxon>Pseudomonadati</taxon>
        <taxon>Pseudomonadota</taxon>
        <taxon>Gammaproteobacteria</taxon>
        <taxon>Enterobacterales</taxon>
        <taxon>Hafniaceae</taxon>
        <taxon>Hafnia</taxon>
    </lineage>
</organism>
<dbReference type="KEGG" id="hav:AT03_05365"/>
<dbReference type="EMBL" id="CP009706">
    <property type="protein sequence ID" value="AIU71871.1"/>
    <property type="molecule type" value="Genomic_DNA"/>
</dbReference>
<evidence type="ECO:0000259" key="3">
    <source>
        <dbReference type="Pfam" id="PF14581"/>
    </source>
</evidence>
<protein>
    <submittedName>
        <fullName evidence="4">Endopeptidase IV</fullName>
    </submittedName>
</protein>
<reference evidence="4 5" key="1">
    <citation type="journal article" date="2014" name="Gut Pathog.">
        <title>Gene clusters of Hafnia alvei strain FB1 important in survival and pathogenesis: a draft genome perspective.</title>
        <authorList>
            <person name="Tan J.Y."/>
            <person name="Yin W.F."/>
            <person name="Chan K.G."/>
        </authorList>
    </citation>
    <scope>NUCLEOTIDE SEQUENCE [LARGE SCALE GENOMIC DNA]</scope>
    <source>
        <strain evidence="4 5">FB1</strain>
    </source>
</reference>
<accession>A0A097QZE7</accession>
<evidence type="ECO:0000313" key="4">
    <source>
        <dbReference type="EMBL" id="AIU71871.1"/>
    </source>
</evidence>
<keyword evidence="5" id="KW-1185">Reference proteome</keyword>
<dbReference type="AlphaFoldDB" id="A0A097QZE7"/>
<dbReference type="OrthoDB" id="5622177at2"/>
<proteinExistence type="predicted"/>
<dbReference type="eggNOG" id="ENOG502Z89T">
    <property type="taxonomic scope" value="Bacteria"/>
</dbReference>